<evidence type="ECO:0000313" key="3">
    <source>
        <dbReference type="EMBL" id="GAA5153420.1"/>
    </source>
</evidence>
<comment type="caution">
    <text evidence="3">The sequence shown here is derived from an EMBL/GenBank/DDBJ whole genome shotgun (WGS) entry which is preliminary data.</text>
</comment>
<feature type="transmembrane region" description="Helical" evidence="2">
    <location>
        <begin position="21"/>
        <end position="42"/>
    </location>
</feature>
<accession>A0ABP9PZ24</accession>
<evidence type="ECO:0000256" key="1">
    <source>
        <dbReference type="SAM" id="MobiDB-lite"/>
    </source>
</evidence>
<reference evidence="4" key="1">
    <citation type="journal article" date="2019" name="Int. J. Syst. Evol. Microbiol.">
        <title>The Global Catalogue of Microorganisms (GCM) 10K type strain sequencing project: providing services to taxonomists for standard genome sequencing and annotation.</title>
        <authorList>
            <consortium name="The Broad Institute Genomics Platform"/>
            <consortium name="The Broad Institute Genome Sequencing Center for Infectious Disease"/>
            <person name="Wu L."/>
            <person name="Ma J."/>
        </authorList>
    </citation>
    <scope>NUCLEOTIDE SEQUENCE [LARGE SCALE GENOMIC DNA]</scope>
    <source>
        <strain evidence="4">JCM 18459</strain>
    </source>
</reference>
<dbReference type="Proteomes" id="UP001500221">
    <property type="component" value="Unassembled WGS sequence"/>
</dbReference>
<keyword evidence="2" id="KW-1133">Transmembrane helix</keyword>
<feature type="region of interest" description="Disordered" evidence="1">
    <location>
        <begin position="60"/>
        <end position="80"/>
    </location>
</feature>
<protein>
    <submittedName>
        <fullName evidence="3">Uncharacterized protein</fullName>
    </submittedName>
</protein>
<sequence>MVARLRVMRWTAVADDGWVRWCLLVGALLVALSVFEPLPWALWLGWAYLLLVCAADVPGGGGGQRHSPASQPLWQTRDDE</sequence>
<dbReference type="EMBL" id="BAABKG010000004">
    <property type="protein sequence ID" value="GAA5153420.1"/>
    <property type="molecule type" value="Genomic_DNA"/>
</dbReference>
<organism evidence="3 4">
    <name type="scientific">Nocardioides marinquilinus</name>
    <dbReference type="NCBI Taxonomy" id="1210400"/>
    <lineage>
        <taxon>Bacteria</taxon>
        <taxon>Bacillati</taxon>
        <taxon>Actinomycetota</taxon>
        <taxon>Actinomycetes</taxon>
        <taxon>Propionibacteriales</taxon>
        <taxon>Nocardioidaceae</taxon>
        <taxon>Nocardioides</taxon>
    </lineage>
</organism>
<evidence type="ECO:0000313" key="4">
    <source>
        <dbReference type="Proteomes" id="UP001500221"/>
    </source>
</evidence>
<gene>
    <name evidence="3" type="ORF">GCM10023340_35440</name>
</gene>
<keyword evidence="2" id="KW-0472">Membrane</keyword>
<keyword evidence="2" id="KW-0812">Transmembrane</keyword>
<name>A0ABP9PZ24_9ACTN</name>
<evidence type="ECO:0000256" key="2">
    <source>
        <dbReference type="SAM" id="Phobius"/>
    </source>
</evidence>
<proteinExistence type="predicted"/>
<keyword evidence="4" id="KW-1185">Reference proteome</keyword>